<feature type="signal peptide" evidence="11">
    <location>
        <begin position="1"/>
        <end position="19"/>
    </location>
</feature>
<evidence type="ECO:0000256" key="3">
    <source>
        <dbReference type="ARBA" id="ARBA00022452"/>
    </source>
</evidence>
<accession>A0A1I2EAG5</accession>
<dbReference type="RefSeq" id="WP_091542237.1">
    <property type="nucleotide sequence ID" value="NZ_FONY01000009.1"/>
</dbReference>
<dbReference type="STRING" id="1003.SAMN04488541_100978"/>
<feature type="chain" id="PRO_5011795930" evidence="11">
    <location>
        <begin position="20"/>
        <end position="984"/>
    </location>
</feature>
<dbReference type="SUPFAM" id="SSF49464">
    <property type="entry name" value="Carboxypeptidase regulatory domain-like"/>
    <property type="match status" value="1"/>
</dbReference>
<dbReference type="Pfam" id="PF00593">
    <property type="entry name" value="TonB_dep_Rec_b-barrel"/>
    <property type="match status" value="1"/>
</dbReference>
<dbReference type="InterPro" id="IPR023997">
    <property type="entry name" value="TonB-dep_OMP_SusC/RagA_CS"/>
</dbReference>
<evidence type="ECO:0000259" key="13">
    <source>
        <dbReference type="Pfam" id="PF07715"/>
    </source>
</evidence>
<dbReference type="InterPro" id="IPR039426">
    <property type="entry name" value="TonB-dep_rcpt-like"/>
</dbReference>
<keyword evidence="2 8" id="KW-0813">Transport</keyword>
<feature type="region of interest" description="Disordered" evidence="10">
    <location>
        <begin position="878"/>
        <end position="897"/>
    </location>
</feature>
<dbReference type="NCBIfam" id="TIGR04057">
    <property type="entry name" value="SusC_RagA_signa"/>
    <property type="match status" value="1"/>
</dbReference>
<dbReference type="PROSITE" id="PS52016">
    <property type="entry name" value="TONB_DEPENDENT_REC_3"/>
    <property type="match status" value="1"/>
</dbReference>
<comment type="similarity">
    <text evidence="8 9">Belongs to the TonB-dependent receptor family.</text>
</comment>
<evidence type="ECO:0000313" key="14">
    <source>
        <dbReference type="EMBL" id="SFE89677.1"/>
    </source>
</evidence>
<dbReference type="OrthoDB" id="9768177at2"/>
<feature type="compositionally biased region" description="Polar residues" evidence="10">
    <location>
        <begin position="878"/>
        <end position="890"/>
    </location>
</feature>
<evidence type="ECO:0000256" key="11">
    <source>
        <dbReference type="SAM" id="SignalP"/>
    </source>
</evidence>
<dbReference type="Gene3D" id="2.170.130.10">
    <property type="entry name" value="TonB-dependent receptor, plug domain"/>
    <property type="match status" value="1"/>
</dbReference>
<dbReference type="GO" id="GO:0009279">
    <property type="term" value="C:cell outer membrane"/>
    <property type="evidence" value="ECO:0007669"/>
    <property type="project" value="UniProtKB-SubCell"/>
</dbReference>
<evidence type="ECO:0000313" key="15">
    <source>
        <dbReference type="Proteomes" id="UP000199513"/>
    </source>
</evidence>
<organism evidence="14 15">
    <name type="scientific">Thermoflexibacter ruber</name>
    <dbReference type="NCBI Taxonomy" id="1003"/>
    <lineage>
        <taxon>Bacteria</taxon>
        <taxon>Pseudomonadati</taxon>
        <taxon>Bacteroidota</taxon>
        <taxon>Cytophagia</taxon>
        <taxon>Cytophagales</taxon>
        <taxon>Thermoflexibacteraceae</taxon>
        <taxon>Thermoflexibacter</taxon>
    </lineage>
</organism>
<evidence type="ECO:0000256" key="8">
    <source>
        <dbReference type="PROSITE-ProRule" id="PRU01360"/>
    </source>
</evidence>
<evidence type="ECO:0000256" key="1">
    <source>
        <dbReference type="ARBA" id="ARBA00004571"/>
    </source>
</evidence>
<dbReference type="Gene3D" id="2.40.170.20">
    <property type="entry name" value="TonB-dependent receptor, beta-barrel domain"/>
    <property type="match status" value="1"/>
</dbReference>
<dbReference type="Pfam" id="PF13715">
    <property type="entry name" value="CarbopepD_reg_2"/>
    <property type="match status" value="1"/>
</dbReference>
<feature type="domain" description="TonB-dependent receptor plug" evidence="13">
    <location>
        <begin position="117"/>
        <end position="224"/>
    </location>
</feature>
<dbReference type="InterPro" id="IPR008969">
    <property type="entry name" value="CarboxyPept-like_regulatory"/>
</dbReference>
<name>A0A1I2EAG5_9BACT</name>
<dbReference type="InterPro" id="IPR037066">
    <property type="entry name" value="Plug_dom_sf"/>
</dbReference>
<keyword evidence="3 8" id="KW-1134">Transmembrane beta strand</keyword>
<gene>
    <name evidence="14" type="ORF">SAMN04488541_100978</name>
</gene>
<proteinExistence type="inferred from homology"/>
<evidence type="ECO:0000259" key="12">
    <source>
        <dbReference type="Pfam" id="PF00593"/>
    </source>
</evidence>
<evidence type="ECO:0000256" key="6">
    <source>
        <dbReference type="ARBA" id="ARBA00023136"/>
    </source>
</evidence>
<dbReference type="InterPro" id="IPR012910">
    <property type="entry name" value="Plug_dom"/>
</dbReference>
<dbReference type="NCBIfam" id="TIGR04056">
    <property type="entry name" value="OMP_RagA_SusC"/>
    <property type="match status" value="1"/>
</dbReference>
<keyword evidence="7 8" id="KW-0998">Cell outer membrane</keyword>
<comment type="subcellular location">
    <subcellularLocation>
        <location evidence="1 8">Cell outer membrane</location>
        <topology evidence="1 8">Multi-pass membrane protein</topology>
    </subcellularLocation>
</comment>
<dbReference type="Proteomes" id="UP000199513">
    <property type="component" value="Unassembled WGS sequence"/>
</dbReference>
<keyword evidence="11" id="KW-0732">Signal</keyword>
<keyword evidence="4 8" id="KW-0812">Transmembrane</keyword>
<keyword evidence="15" id="KW-1185">Reference proteome</keyword>
<evidence type="ECO:0000256" key="5">
    <source>
        <dbReference type="ARBA" id="ARBA00023077"/>
    </source>
</evidence>
<evidence type="ECO:0000256" key="2">
    <source>
        <dbReference type="ARBA" id="ARBA00022448"/>
    </source>
</evidence>
<evidence type="ECO:0000256" key="4">
    <source>
        <dbReference type="ARBA" id="ARBA00022692"/>
    </source>
</evidence>
<dbReference type="InterPro" id="IPR036942">
    <property type="entry name" value="Beta-barrel_TonB_sf"/>
</dbReference>
<feature type="domain" description="TonB-dependent receptor-like beta-barrel" evidence="12">
    <location>
        <begin position="413"/>
        <end position="857"/>
    </location>
</feature>
<dbReference type="Pfam" id="PF07715">
    <property type="entry name" value="Plug"/>
    <property type="match status" value="1"/>
</dbReference>
<dbReference type="AlphaFoldDB" id="A0A1I2EAG5"/>
<dbReference type="FunFam" id="2.170.130.10:FF:000008">
    <property type="entry name" value="SusC/RagA family TonB-linked outer membrane protein"/>
    <property type="match status" value="1"/>
</dbReference>
<dbReference type="InterPro" id="IPR023996">
    <property type="entry name" value="TonB-dep_OMP_SusC/RagA"/>
</dbReference>
<evidence type="ECO:0000256" key="7">
    <source>
        <dbReference type="ARBA" id="ARBA00023237"/>
    </source>
</evidence>
<dbReference type="Gene3D" id="2.60.40.1120">
    <property type="entry name" value="Carboxypeptidase-like, regulatory domain"/>
    <property type="match status" value="1"/>
</dbReference>
<dbReference type="EMBL" id="FONY01000009">
    <property type="protein sequence ID" value="SFE89677.1"/>
    <property type="molecule type" value="Genomic_DNA"/>
</dbReference>
<keyword evidence="5 9" id="KW-0798">TonB box</keyword>
<evidence type="ECO:0000256" key="10">
    <source>
        <dbReference type="SAM" id="MobiDB-lite"/>
    </source>
</evidence>
<protein>
    <submittedName>
        <fullName evidence="14">TonB-linked outer membrane protein, SusC/RagA family</fullName>
    </submittedName>
</protein>
<keyword evidence="6 8" id="KW-0472">Membrane</keyword>
<evidence type="ECO:0000256" key="9">
    <source>
        <dbReference type="RuleBase" id="RU003357"/>
    </source>
</evidence>
<dbReference type="SUPFAM" id="SSF56935">
    <property type="entry name" value="Porins"/>
    <property type="match status" value="1"/>
</dbReference>
<reference evidence="14 15" key="1">
    <citation type="submission" date="2016-10" db="EMBL/GenBank/DDBJ databases">
        <authorList>
            <person name="de Groot N.N."/>
        </authorList>
    </citation>
    <scope>NUCLEOTIDE SEQUENCE [LARGE SCALE GENOMIC DNA]</scope>
    <source>
        <strain>GEY</strain>
        <strain evidence="15">DSM 9560</strain>
    </source>
</reference>
<sequence length="984" mass="109445">MKKQLLLIVLFLLGINAFAQTQKTRQITGKVVEAETSLPIPGVSIVIKGTNIGTTTDTDGKYSINIPDASEQELVFSFIGYATQSIAIGSQSEINVRLQSDVTQLNEVVIIGYGQIKKRDVTGAIVSMKTEDLTKIPTTNVMESLQGRVAGVDITRNSGQAGAGISVTVRGNRSITASNNPLYIVDGIQYSTIQDLNPNDIESMEILKDASTTAIYGSRGANGVVIITTKKGASDRVTVSLNSYIGVSQIEYPRMKNAQEYVAMKREANRAAGRWASEADDPKIFSEFERQQIQTNANTDWINQFLKNGVQQDYQVGVRGGNAKTRYYASLNYFREDGVFKMDNLSRYNGRVNLDFSVTEKIKLGTQMQLTHYNQNIRRDPLNNAAKLNPLLLPYDSEGKVIFQPDGRTVNPLVDEQPNNYMNNIRTTRIFSSVYLDAQLTSDLNFRSNFGATFDYRRTGIFRGSETVDRVGSVSQAVYNTSQDIRLTWENILTYQKKFGEHDITATGITTLLTNREEAQSATGANQLLNSQLFYAIGNATEQVSIASAYAGSNLVSFTGRVQYSLKGKYILSFTGRSDGSSKLVDKNKWAFFPSIAGAWHIIDEPFMKNQNVFSELKVRGSYGIAGNDAVAPYSSQSLLRRIPFSFGETPATGNRFDLRIGNEELRWELSTTYNGGFDFGLFRNRLTGSIDVYDTRTKDLLLNRTLPPTSGAGIITENIGKTRNRGVELSLNARAIDKNGFQWNVGVNWFRNREEIVELATGANDLVNGWFVGYPTVAYYDYEKLGIWQTSEADQAAKFNQKPGDIKVKDQNNDGKIDPTNDRIVLGSPRPSWSANLNNDIRYKGFDFSIQVFARIGQMMSYAYNTIHDPQGIENGSFQNYWTPENPSNDYPRPDASKSQSATLYFSTLQYVDASFIKLRGLTLGYSLPSEMVGKIGVSRARIYVTGRNVLTFAKTPNYDPERGGSMSNPIPRLWVAGVNIDF</sequence>
<dbReference type="InterPro" id="IPR000531">
    <property type="entry name" value="Beta-barrel_TonB"/>
</dbReference>